<comment type="caution">
    <text evidence="1">The sequence shown here is derived from an EMBL/GenBank/DDBJ whole genome shotgun (WGS) entry which is preliminary data.</text>
</comment>
<reference evidence="1 2" key="1">
    <citation type="submission" date="2023-09" db="EMBL/GenBank/DDBJ databases">
        <authorList>
            <person name="Rey-Velasco X."/>
        </authorList>
    </citation>
    <scope>NUCLEOTIDE SEQUENCE [LARGE SCALE GENOMIC DNA]</scope>
    <source>
        <strain evidence="1 2">F117</strain>
    </source>
</reference>
<name>A0ABU3D5D2_9FLAO</name>
<dbReference type="RefSeq" id="WP_311503084.1">
    <property type="nucleotide sequence ID" value="NZ_JAVRHK010000005.1"/>
</dbReference>
<dbReference type="Pfam" id="PF13650">
    <property type="entry name" value="Asp_protease_2"/>
    <property type="match status" value="1"/>
</dbReference>
<keyword evidence="1" id="KW-0378">Hydrolase</keyword>
<dbReference type="Proteomes" id="UP001262582">
    <property type="component" value="Unassembled WGS sequence"/>
</dbReference>
<keyword evidence="2" id="KW-1185">Reference proteome</keyword>
<dbReference type="InterPro" id="IPR021109">
    <property type="entry name" value="Peptidase_aspartic_dom_sf"/>
</dbReference>
<gene>
    <name evidence="1" type="ORF">RM539_09120</name>
</gene>
<dbReference type="Gene3D" id="2.40.70.10">
    <property type="entry name" value="Acid Proteases"/>
    <property type="match status" value="1"/>
</dbReference>
<evidence type="ECO:0000313" key="1">
    <source>
        <dbReference type="EMBL" id="MDT0676741.1"/>
    </source>
</evidence>
<dbReference type="CDD" id="cd05483">
    <property type="entry name" value="retropepsin_like_bacteria"/>
    <property type="match status" value="1"/>
</dbReference>
<protein>
    <submittedName>
        <fullName evidence="1">Retropepsin-like aspartic protease</fullName>
        <ecNumber evidence="1">3.4.23.-</ecNumber>
    </submittedName>
</protein>
<dbReference type="EMBL" id="JAVRHK010000005">
    <property type="protein sequence ID" value="MDT0676741.1"/>
    <property type="molecule type" value="Genomic_DNA"/>
</dbReference>
<proteinExistence type="predicted"/>
<dbReference type="InterPro" id="IPR034122">
    <property type="entry name" value="Retropepsin-like_bacterial"/>
</dbReference>
<organism evidence="1 2">
    <name type="scientific">Autumnicola musiva</name>
    <dbReference type="NCBI Taxonomy" id="3075589"/>
    <lineage>
        <taxon>Bacteria</taxon>
        <taxon>Pseudomonadati</taxon>
        <taxon>Bacteroidota</taxon>
        <taxon>Flavobacteriia</taxon>
        <taxon>Flavobacteriales</taxon>
        <taxon>Flavobacteriaceae</taxon>
        <taxon>Autumnicola</taxon>
    </lineage>
</organism>
<dbReference type="EC" id="3.4.23.-" evidence="1"/>
<sequence length="293" mass="33361">MTKLITYILILFTSLSYSQQIPKQVNIPFTQTPNGHIIIPATINGVEGSFIFDTGAGINLLTKKFADKITDLKETNHFYTGHRATGEEIKSDLWNSKYLEIGNFKIKNEIFAVYDLEFPLDGLISLTPFKDRQITIDFKNKILSIESEKSLNELITQKDFEMPLQISNDREIKIGISTKVTLNDKLSLNVGLDSGAGFDVYRFNSEYMELLDIDSTKIHSEFKPSIFKPEEGNSYYYTNLAELTDSSKNVSVKDFKATFIDGLIYEGIMGINWIGEMITIDIPNKRLIVRNYD</sequence>
<accession>A0ABU3D5D2</accession>
<dbReference type="GO" id="GO:0016787">
    <property type="term" value="F:hydrolase activity"/>
    <property type="evidence" value="ECO:0007669"/>
    <property type="project" value="UniProtKB-KW"/>
</dbReference>
<dbReference type="SUPFAM" id="SSF50630">
    <property type="entry name" value="Acid proteases"/>
    <property type="match status" value="1"/>
</dbReference>
<evidence type="ECO:0000313" key="2">
    <source>
        <dbReference type="Proteomes" id="UP001262582"/>
    </source>
</evidence>